<reference evidence="2 3" key="1">
    <citation type="journal article" date="2014" name="Nat. Commun.">
        <title>Multiple recent horizontal transfers of a large genomic region in cheese making fungi.</title>
        <authorList>
            <person name="Cheeseman K."/>
            <person name="Ropars J."/>
            <person name="Renault P."/>
            <person name="Dupont J."/>
            <person name="Gouzy J."/>
            <person name="Branca A."/>
            <person name="Abraham A.L."/>
            <person name="Ceppi M."/>
            <person name="Conseiller E."/>
            <person name="Debuchy R."/>
            <person name="Malagnac F."/>
            <person name="Goarin A."/>
            <person name="Silar P."/>
            <person name="Lacoste S."/>
            <person name="Sallet E."/>
            <person name="Bensimon A."/>
            <person name="Giraud T."/>
            <person name="Brygoo Y."/>
        </authorList>
    </citation>
    <scope>NUCLEOTIDE SEQUENCE [LARGE SCALE GENOMIC DNA]</scope>
    <source>
        <strain evidence="3">FM 013</strain>
    </source>
</reference>
<organism evidence="2 3">
    <name type="scientific">Penicillium camemberti (strain FM 013)</name>
    <dbReference type="NCBI Taxonomy" id="1429867"/>
    <lineage>
        <taxon>Eukaryota</taxon>
        <taxon>Fungi</taxon>
        <taxon>Dikarya</taxon>
        <taxon>Ascomycota</taxon>
        <taxon>Pezizomycotina</taxon>
        <taxon>Eurotiomycetes</taxon>
        <taxon>Eurotiomycetidae</taxon>
        <taxon>Eurotiales</taxon>
        <taxon>Aspergillaceae</taxon>
        <taxon>Penicillium</taxon>
    </lineage>
</organism>
<dbReference type="Proteomes" id="UP000053732">
    <property type="component" value="Unassembled WGS sequence"/>
</dbReference>
<protein>
    <submittedName>
        <fullName evidence="2">TonB box, conserved site</fullName>
    </submittedName>
</protein>
<feature type="region of interest" description="Disordered" evidence="1">
    <location>
        <begin position="1"/>
        <end position="24"/>
    </location>
</feature>
<gene>
    <name evidence="2" type="ORF">PCAMFM013_S056g000001</name>
</gene>
<evidence type="ECO:0000313" key="2">
    <source>
        <dbReference type="EMBL" id="CRL30628.1"/>
    </source>
</evidence>
<evidence type="ECO:0000313" key="3">
    <source>
        <dbReference type="Proteomes" id="UP000053732"/>
    </source>
</evidence>
<dbReference type="EMBL" id="HG793189">
    <property type="protein sequence ID" value="CRL30628.1"/>
    <property type="molecule type" value="Genomic_DNA"/>
</dbReference>
<keyword evidence="3" id="KW-1185">Reference proteome</keyword>
<accession>A0A0G4PWU4</accession>
<sequence>MDKSRETKRSLPIRGSTNPSTTEFTKDVSYSDTFTVCPAAPCQKRTIVKGSSPKGCLAWASASSRNSDIAARSSTEDHLAQTLASRKMITHHPLSDASLFKATKSRSPQEKESGNETFFVMGGAERRVTIVLDRPGRKSNLLASQGSLPGPIVKGYAVAAGKTSTYRRNRDQRVGMATRADGWIHLQRVEWRKGAQAMTRNSAETGRRRGKDAVRSGITVSFHRWHDRREKSAVRQRGGRWSDALEVI</sequence>
<name>A0A0G4PWU4_PENC3</name>
<proteinExistence type="predicted"/>
<dbReference type="AlphaFoldDB" id="A0A0G4PWU4"/>
<feature type="compositionally biased region" description="Polar residues" evidence="1">
    <location>
        <begin position="15"/>
        <end position="24"/>
    </location>
</feature>
<evidence type="ECO:0000256" key="1">
    <source>
        <dbReference type="SAM" id="MobiDB-lite"/>
    </source>
</evidence>